<dbReference type="SUPFAM" id="SSF103473">
    <property type="entry name" value="MFS general substrate transporter"/>
    <property type="match status" value="1"/>
</dbReference>
<keyword evidence="1" id="KW-0472">Membrane</keyword>
<keyword evidence="1" id="KW-1133">Transmembrane helix</keyword>
<evidence type="ECO:0000256" key="1">
    <source>
        <dbReference type="SAM" id="Phobius"/>
    </source>
</evidence>
<evidence type="ECO:0000313" key="2">
    <source>
        <dbReference type="EMBL" id="JAP90603.1"/>
    </source>
</evidence>
<feature type="non-terminal residue" evidence="2">
    <location>
        <position position="1"/>
    </location>
</feature>
<dbReference type="InterPro" id="IPR036259">
    <property type="entry name" value="MFS_trans_sf"/>
</dbReference>
<feature type="transmembrane region" description="Helical" evidence="1">
    <location>
        <begin position="96"/>
        <end position="118"/>
    </location>
</feature>
<protein>
    <submittedName>
        <fullName evidence="2">Major Facilitator Superfamily protein</fullName>
    </submittedName>
</protein>
<dbReference type="AlphaFoldDB" id="A0A146K114"/>
<organism evidence="2">
    <name type="scientific">Trepomonas sp. PC1</name>
    <dbReference type="NCBI Taxonomy" id="1076344"/>
    <lineage>
        <taxon>Eukaryota</taxon>
        <taxon>Metamonada</taxon>
        <taxon>Diplomonadida</taxon>
        <taxon>Hexamitidae</taxon>
        <taxon>Hexamitinae</taxon>
        <taxon>Trepomonas</taxon>
    </lineage>
</organism>
<accession>A0A146K114</accession>
<reference evidence="2" key="1">
    <citation type="submission" date="2015-07" db="EMBL/GenBank/DDBJ databases">
        <title>Adaptation to a free-living lifestyle via gene acquisitions in the diplomonad Trepomonas sp. PC1.</title>
        <authorList>
            <person name="Xu F."/>
            <person name="Jerlstrom-Hultqvist J."/>
            <person name="Kolisko M."/>
            <person name="Simpson A.G.B."/>
            <person name="Roger A.J."/>
            <person name="Svard S.G."/>
            <person name="Andersson J.O."/>
        </authorList>
    </citation>
    <scope>NUCLEOTIDE SEQUENCE</scope>
    <source>
        <strain evidence="2">PC1</strain>
    </source>
</reference>
<dbReference type="EMBL" id="GDID01006003">
    <property type="protein sequence ID" value="JAP90603.1"/>
    <property type="molecule type" value="Transcribed_RNA"/>
</dbReference>
<name>A0A146K114_9EUKA</name>
<keyword evidence="1" id="KW-0812">Transmembrane</keyword>
<sequence>NVLLLLSVGFTFVTIVHISQTVVLDWFWPYVILGVCKSMFLSFSNQGINPLIVTSVPAQIVHKINGISTTLMNLTQCISQSFMGMLIQALPFDLNISFMVCYAIISVIMVLNLAQIYVRYKKSRKTNKSNQEEAIQLVNNIQKETVIQNQSIKLEEEIETTTNQSYQRIKNSNIDE</sequence>
<proteinExistence type="predicted"/>
<gene>
    <name evidence="2" type="ORF">TPC1_20098</name>
</gene>